<dbReference type="InterPro" id="IPR013233">
    <property type="entry name" value="PIG-X/PBN1"/>
</dbReference>
<evidence type="ECO:0000256" key="7">
    <source>
        <dbReference type="ARBA" id="ARBA00022989"/>
    </source>
</evidence>
<evidence type="ECO:0000256" key="9">
    <source>
        <dbReference type="ARBA" id="ARBA00023180"/>
    </source>
</evidence>
<name>A0ABD1U034_9LAMI</name>
<evidence type="ECO:0000256" key="3">
    <source>
        <dbReference type="ARBA" id="ARBA00010345"/>
    </source>
</evidence>
<evidence type="ECO:0000256" key="2">
    <source>
        <dbReference type="ARBA" id="ARBA00004687"/>
    </source>
</evidence>
<dbReference type="GO" id="GO:0006506">
    <property type="term" value="P:GPI anchor biosynthetic process"/>
    <property type="evidence" value="ECO:0007669"/>
    <property type="project" value="UniProtKB-KW"/>
</dbReference>
<evidence type="ECO:0000256" key="8">
    <source>
        <dbReference type="ARBA" id="ARBA00023136"/>
    </source>
</evidence>
<dbReference type="GO" id="GO:0005789">
    <property type="term" value="C:endoplasmic reticulum membrane"/>
    <property type="evidence" value="ECO:0007669"/>
    <property type="project" value="UniProtKB-SubCell"/>
</dbReference>
<evidence type="ECO:0000256" key="5">
    <source>
        <dbReference type="ARBA" id="ARBA00022692"/>
    </source>
</evidence>
<reference evidence="12" key="1">
    <citation type="submission" date="2024-07" db="EMBL/GenBank/DDBJ databases">
        <title>Two chromosome-level genome assemblies of Korean endemic species Abeliophyllum distichum and Forsythia ovata (Oleaceae).</title>
        <authorList>
            <person name="Jang H."/>
        </authorList>
    </citation>
    <scope>NUCLEOTIDE SEQUENCE [LARGE SCALE GENOMIC DNA]</scope>
</reference>
<keyword evidence="4" id="KW-0337">GPI-anchor biosynthesis</keyword>
<sequence length="323" mass="36118">MKIGHNFFFHHCCKKDSLYKILRRISHAMEVQHFQIQLYLAIRFGLIFLVMSSNAMPTTNEEHTCRGEKYITNTYFKKHDSLIDSQFEEFIKHIISLGLCQVLQDKPQFVPILLAVHRNLIGEGSHRQLSSSIRIKMQGESASKLPAQSCQVIMVERLPSGVFADPFQLQHLVQRGVFSDAAVLGDTNLELPSFRSNRSVVELHMDMGSNTSSGCKDELEVNLGLPLHARYAPLGHGFSKVEFGQPDLFMRCSFEGKAINGSCLFMPINDGVNYTASRVVWEVPCGIEEHAGIVSAVTFLSAIVSALLIVSTSIYHSGNMNLK</sequence>
<gene>
    <name evidence="11" type="ORF">Adt_14576</name>
</gene>
<dbReference type="PANTHER" id="PTHR28650:SF1">
    <property type="entry name" value="PHOSPHATIDYLINOSITOL-GLYCAN BIOSYNTHESIS CLASS X PROTEIN"/>
    <property type="match status" value="1"/>
</dbReference>
<dbReference type="Proteomes" id="UP001604336">
    <property type="component" value="Unassembled WGS sequence"/>
</dbReference>
<keyword evidence="12" id="KW-1185">Reference proteome</keyword>
<keyword evidence="9" id="KW-0325">Glycoprotein</keyword>
<protein>
    <recommendedName>
        <fullName evidence="13">Phosphatidylinositol-glycan biosynthesis class X protein</fullName>
    </recommendedName>
</protein>
<keyword evidence="6" id="KW-0256">Endoplasmic reticulum</keyword>
<keyword evidence="7 10" id="KW-1133">Transmembrane helix</keyword>
<organism evidence="11 12">
    <name type="scientific">Abeliophyllum distichum</name>
    <dbReference type="NCBI Taxonomy" id="126358"/>
    <lineage>
        <taxon>Eukaryota</taxon>
        <taxon>Viridiplantae</taxon>
        <taxon>Streptophyta</taxon>
        <taxon>Embryophyta</taxon>
        <taxon>Tracheophyta</taxon>
        <taxon>Spermatophyta</taxon>
        <taxon>Magnoliopsida</taxon>
        <taxon>eudicotyledons</taxon>
        <taxon>Gunneridae</taxon>
        <taxon>Pentapetalae</taxon>
        <taxon>asterids</taxon>
        <taxon>lamiids</taxon>
        <taxon>Lamiales</taxon>
        <taxon>Oleaceae</taxon>
        <taxon>Forsythieae</taxon>
        <taxon>Abeliophyllum</taxon>
    </lineage>
</organism>
<comment type="caution">
    <text evidence="11">The sequence shown here is derived from an EMBL/GenBank/DDBJ whole genome shotgun (WGS) entry which is preliminary data.</text>
</comment>
<keyword evidence="5 10" id="KW-0812">Transmembrane</keyword>
<evidence type="ECO:0000256" key="6">
    <source>
        <dbReference type="ARBA" id="ARBA00022824"/>
    </source>
</evidence>
<keyword evidence="8 10" id="KW-0472">Membrane</keyword>
<comment type="subcellular location">
    <subcellularLocation>
        <location evidence="1">Endoplasmic reticulum membrane</location>
        <topology evidence="1">Single-pass membrane protein</topology>
    </subcellularLocation>
</comment>
<evidence type="ECO:0000256" key="4">
    <source>
        <dbReference type="ARBA" id="ARBA00022502"/>
    </source>
</evidence>
<evidence type="ECO:0000313" key="11">
    <source>
        <dbReference type="EMBL" id="KAL2518329.1"/>
    </source>
</evidence>
<proteinExistence type="inferred from homology"/>
<evidence type="ECO:0000313" key="12">
    <source>
        <dbReference type="Proteomes" id="UP001604336"/>
    </source>
</evidence>
<feature type="transmembrane region" description="Helical" evidence="10">
    <location>
        <begin position="293"/>
        <end position="315"/>
    </location>
</feature>
<dbReference type="EMBL" id="JBFOLK010000004">
    <property type="protein sequence ID" value="KAL2518329.1"/>
    <property type="molecule type" value="Genomic_DNA"/>
</dbReference>
<evidence type="ECO:0008006" key="13">
    <source>
        <dbReference type="Google" id="ProtNLM"/>
    </source>
</evidence>
<dbReference type="Pfam" id="PF08320">
    <property type="entry name" value="PIG-X"/>
    <property type="match status" value="1"/>
</dbReference>
<dbReference type="SMART" id="SM00780">
    <property type="entry name" value="PIG-X"/>
    <property type="match status" value="1"/>
</dbReference>
<comment type="similarity">
    <text evidence="3">Belongs to the PIGX family.</text>
</comment>
<dbReference type="InterPro" id="IPR040039">
    <property type="entry name" value="PIGX"/>
</dbReference>
<evidence type="ECO:0000256" key="1">
    <source>
        <dbReference type="ARBA" id="ARBA00004389"/>
    </source>
</evidence>
<comment type="pathway">
    <text evidence="2">Glycolipid biosynthesis; glycosylphosphatidylinositol-anchor biosynthesis.</text>
</comment>
<dbReference type="AlphaFoldDB" id="A0ABD1U034"/>
<evidence type="ECO:0000256" key="10">
    <source>
        <dbReference type="SAM" id="Phobius"/>
    </source>
</evidence>
<dbReference type="PANTHER" id="PTHR28650">
    <property type="entry name" value="PHOSPHATIDYLINOSITOL-GLYCAN BIOSYNTHESIS CLASS X PROTEIN"/>
    <property type="match status" value="1"/>
</dbReference>
<accession>A0ABD1U034</accession>